<feature type="domain" description="DNA mismatch repair protein S5" evidence="7">
    <location>
        <begin position="211"/>
        <end position="329"/>
    </location>
</feature>
<keyword evidence="9" id="KW-1185">Reference proteome</keyword>
<dbReference type="SUPFAM" id="SSF54211">
    <property type="entry name" value="Ribosomal protein S5 domain 2-like"/>
    <property type="match status" value="1"/>
</dbReference>
<keyword evidence="8" id="KW-0378">Hydrolase</keyword>
<comment type="caution">
    <text evidence="8">The sequence shown here is derived from an EMBL/GenBank/DDBJ whole genome shotgun (WGS) entry which is preliminary data.</text>
</comment>
<evidence type="ECO:0000313" key="9">
    <source>
        <dbReference type="Proteomes" id="UP001166585"/>
    </source>
</evidence>
<feature type="domain" description="MutL C-terminal dimerisation" evidence="6">
    <location>
        <begin position="432"/>
        <end position="575"/>
    </location>
</feature>
<dbReference type="Pfam" id="PF01119">
    <property type="entry name" value="DNA_mis_repair"/>
    <property type="match status" value="1"/>
</dbReference>
<evidence type="ECO:0000259" key="7">
    <source>
        <dbReference type="SMART" id="SM01340"/>
    </source>
</evidence>
<dbReference type="Proteomes" id="UP001166585">
    <property type="component" value="Unassembled WGS sequence"/>
</dbReference>
<evidence type="ECO:0000256" key="3">
    <source>
        <dbReference type="ARBA" id="ARBA00022763"/>
    </source>
</evidence>
<evidence type="ECO:0000259" key="6">
    <source>
        <dbReference type="SMART" id="SM00853"/>
    </source>
</evidence>
<keyword evidence="8" id="KW-0255">Endonuclease</keyword>
<dbReference type="InterPro" id="IPR037198">
    <property type="entry name" value="MutL_C_sf"/>
</dbReference>
<comment type="similarity">
    <text evidence="1 5">Belongs to the DNA mismatch repair MutL/HexB family.</text>
</comment>
<protein>
    <recommendedName>
        <fullName evidence="2 5">DNA mismatch repair protein MutL</fullName>
    </recommendedName>
</protein>
<keyword evidence="3 5" id="KW-0227">DNA damage</keyword>
<dbReference type="HAMAP" id="MF_00149">
    <property type="entry name" value="DNA_mis_repair"/>
    <property type="match status" value="1"/>
</dbReference>
<dbReference type="NCBIfam" id="NF000953">
    <property type="entry name" value="PRK00095.2-4"/>
    <property type="match status" value="1"/>
</dbReference>
<reference evidence="8" key="1">
    <citation type="submission" date="2021-05" db="EMBL/GenBank/DDBJ databases">
        <authorList>
            <person name="Sun Q."/>
            <person name="Inoue M."/>
        </authorList>
    </citation>
    <scope>NUCLEOTIDE SEQUENCE</scope>
    <source>
        <strain evidence="8">VKM B-3255</strain>
    </source>
</reference>
<dbReference type="SUPFAM" id="SSF55874">
    <property type="entry name" value="ATPase domain of HSP90 chaperone/DNA topoisomerase II/histidine kinase"/>
    <property type="match status" value="1"/>
</dbReference>
<dbReference type="SMART" id="SM01340">
    <property type="entry name" value="DNA_mis_repair"/>
    <property type="match status" value="1"/>
</dbReference>
<dbReference type="InterPro" id="IPR014790">
    <property type="entry name" value="MutL_C"/>
</dbReference>
<dbReference type="InterPro" id="IPR002099">
    <property type="entry name" value="MutL/Mlh/PMS"/>
</dbReference>
<accession>A0ABS5R620</accession>
<dbReference type="InterPro" id="IPR013507">
    <property type="entry name" value="DNA_mismatch_S5_2-like"/>
</dbReference>
<dbReference type="Pfam" id="PF13589">
    <property type="entry name" value="HATPase_c_3"/>
    <property type="match status" value="1"/>
</dbReference>
<dbReference type="InterPro" id="IPR014721">
    <property type="entry name" value="Ribsml_uS5_D2-typ_fold_subgr"/>
</dbReference>
<sequence>MPLRLLPPTLVDRIAAGEVVERPAAALKEIVENALDAGASRIEIVIDGGGRRLMRVTDDGCGMDADDLALAVERHATSKLDSEDLLAISTLGFRGEALPSIGSVARLAITSRPRGADSAHEIRVEGGVKSPVKPAALGTGTRVEVRDLFFATPARLKFLKSERAETAAAVDAVRRLALARPEVGFTLVTDERAPVTWPARSADASGRRARIADVLGHEVGQNALDIDGRREGARLAGLAGLPTFSKANSLSQYLFVNGRPVRDKVLIGAIRAAYADLLPSDRHPVTALFLDLDPREVDVNVHPAKTEVRFRDPGLIRALIVRTLMDALTTAVPRTASTAADRLAQFARAETMDGYRPQPRPGNYNWTSSWAAPEGASASAPDGFNESPARFDFGAPGGQSGALALDLAPQADARAAHLPAAPDLMERPLGAARAQLHETYIIAQTSDGVVVVDQHAAHERIVYERLKAAMERDGLNRQMLLVPLVVDLDPSDAARLAERAQALEKLGLVLEAFGPGALLVREVPALLGDADVPALVRELAEHAAEWDDALPLERRLLHVAATMACHGSVRAGRRLRVEEMNALLREMEQTPNAAQCNHGRPTFVTLALADIERLFARR</sequence>
<dbReference type="Pfam" id="PF08676">
    <property type="entry name" value="MutL_C"/>
    <property type="match status" value="1"/>
</dbReference>
<dbReference type="SMART" id="SM00853">
    <property type="entry name" value="MutL_C"/>
    <property type="match status" value="1"/>
</dbReference>
<dbReference type="RefSeq" id="WP_213754906.1">
    <property type="nucleotide sequence ID" value="NZ_JAHCQH010000015.1"/>
</dbReference>
<keyword evidence="8" id="KW-0540">Nuclease</keyword>
<dbReference type="NCBIfam" id="TIGR00585">
    <property type="entry name" value="mutl"/>
    <property type="match status" value="1"/>
</dbReference>
<organism evidence="8 9">
    <name type="scientific">Ancylobacter radicis</name>
    <dbReference type="NCBI Taxonomy" id="2836179"/>
    <lineage>
        <taxon>Bacteria</taxon>
        <taxon>Pseudomonadati</taxon>
        <taxon>Pseudomonadota</taxon>
        <taxon>Alphaproteobacteria</taxon>
        <taxon>Hyphomicrobiales</taxon>
        <taxon>Xanthobacteraceae</taxon>
        <taxon>Ancylobacter</taxon>
    </lineage>
</organism>
<evidence type="ECO:0000256" key="1">
    <source>
        <dbReference type="ARBA" id="ARBA00006082"/>
    </source>
</evidence>
<evidence type="ECO:0000256" key="5">
    <source>
        <dbReference type="HAMAP-Rule" id="MF_00149"/>
    </source>
</evidence>
<dbReference type="PANTHER" id="PTHR10073">
    <property type="entry name" value="DNA MISMATCH REPAIR PROTEIN MLH, PMS, MUTL"/>
    <property type="match status" value="1"/>
</dbReference>
<dbReference type="InterPro" id="IPR036890">
    <property type="entry name" value="HATPase_C_sf"/>
</dbReference>
<evidence type="ECO:0000313" key="8">
    <source>
        <dbReference type="EMBL" id="MBS9477101.1"/>
    </source>
</evidence>
<dbReference type="InterPro" id="IPR020568">
    <property type="entry name" value="Ribosomal_Su5_D2-typ_SF"/>
</dbReference>
<dbReference type="PROSITE" id="PS00058">
    <property type="entry name" value="DNA_MISMATCH_REPAIR_1"/>
    <property type="match status" value="1"/>
</dbReference>
<dbReference type="GO" id="GO:0004519">
    <property type="term" value="F:endonuclease activity"/>
    <property type="evidence" value="ECO:0007669"/>
    <property type="project" value="UniProtKB-KW"/>
</dbReference>
<keyword evidence="4 5" id="KW-0234">DNA repair</keyword>
<gene>
    <name evidence="5 8" type="primary">mutL</name>
    <name evidence="8" type="ORF">KIP89_08275</name>
</gene>
<dbReference type="InterPro" id="IPR042120">
    <property type="entry name" value="MutL_C_dimsub"/>
</dbReference>
<dbReference type="Gene3D" id="3.30.565.10">
    <property type="entry name" value="Histidine kinase-like ATPase, C-terminal domain"/>
    <property type="match status" value="1"/>
</dbReference>
<dbReference type="InterPro" id="IPR020667">
    <property type="entry name" value="DNA_mismatch_repair_MutL"/>
</dbReference>
<dbReference type="InterPro" id="IPR014762">
    <property type="entry name" value="DNA_mismatch_repair_CS"/>
</dbReference>
<dbReference type="Gene3D" id="3.30.1370.100">
    <property type="entry name" value="MutL, C-terminal domain, regulatory subdomain"/>
    <property type="match status" value="1"/>
</dbReference>
<dbReference type="SUPFAM" id="SSF118116">
    <property type="entry name" value="DNA mismatch repair protein MutL"/>
    <property type="match status" value="1"/>
</dbReference>
<dbReference type="CDD" id="cd16926">
    <property type="entry name" value="HATPase_MutL-MLH-PMS-like"/>
    <property type="match status" value="1"/>
</dbReference>
<dbReference type="Gene3D" id="3.30.230.10">
    <property type="match status" value="1"/>
</dbReference>
<dbReference type="InterPro" id="IPR042121">
    <property type="entry name" value="MutL_C_regsub"/>
</dbReference>
<dbReference type="EMBL" id="JAHCQH010000015">
    <property type="protein sequence ID" value="MBS9477101.1"/>
    <property type="molecule type" value="Genomic_DNA"/>
</dbReference>
<evidence type="ECO:0000256" key="4">
    <source>
        <dbReference type="ARBA" id="ARBA00023204"/>
    </source>
</evidence>
<dbReference type="InterPro" id="IPR038973">
    <property type="entry name" value="MutL/Mlh/Pms-like"/>
</dbReference>
<evidence type="ECO:0000256" key="2">
    <source>
        <dbReference type="ARBA" id="ARBA00021975"/>
    </source>
</evidence>
<dbReference type="CDD" id="cd00782">
    <property type="entry name" value="MutL_Trans"/>
    <property type="match status" value="1"/>
</dbReference>
<dbReference type="Gene3D" id="3.30.1540.20">
    <property type="entry name" value="MutL, C-terminal domain, dimerisation subdomain"/>
    <property type="match status" value="1"/>
</dbReference>
<proteinExistence type="inferred from homology"/>
<name>A0ABS5R620_9HYPH</name>
<dbReference type="PANTHER" id="PTHR10073:SF12">
    <property type="entry name" value="DNA MISMATCH REPAIR PROTEIN MLH1"/>
    <property type="match status" value="1"/>
</dbReference>
<comment type="function">
    <text evidence="5">This protein is involved in the repair of mismatches in DNA. It is required for dam-dependent methyl-directed DNA mismatch repair. May act as a 'molecular matchmaker', a protein that promotes the formation of a stable complex between two or more DNA-binding proteins in an ATP-dependent manner without itself being part of a final effector complex.</text>
</comment>